<dbReference type="SUPFAM" id="SSF47413">
    <property type="entry name" value="lambda repressor-like DNA-binding domains"/>
    <property type="match status" value="1"/>
</dbReference>
<gene>
    <name evidence="1" type="ORF">GCM10007989_24610</name>
</gene>
<dbReference type="GO" id="GO:0003677">
    <property type="term" value="F:DNA binding"/>
    <property type="evidence" value="ECO:0007669"/>
    <property type="project" value="InterPro"/>
</dbReference>
<accession>A0A918VUU2</accession>
<dbReference type="InterPro" id="IPR010982">
    <property type="entry name" value="Lambda_DNA-bd_dom_sf"/>
</dbReference>
<reference evidence="1" key="2">
    <citation type="submission" date="2020-09" db="EMBL/GenBank/DDBJ databases">
        <authorList>
            <person name="Sun Q."/>
            <person name="Kim S."/>
        </authorList>
    </citation>
    <scope>NUCLEOTIDE SEQUENCE</scope>
    <source>
        <strain evidence="1">KCTC 32437</strain>
    </source>
</reference>
<evidence type="ECO:0008006" key="3">
    <source>
        <dbReference type="Google" id="ProtNLM"/>
    </source>
</evidence>
<dbReference type="InterPro" id="IPR001387">
    <property type="entry name" value="Cro/C1-type_HTH"/>
</dbReference>
<dbReference type="CDD" id="cd00093">
    <property type="entry name" value="HTH_XRE"/>
    <property type="match status" value="1"/>
</dbReference>
<evidence type="ECO:0000313" key="2">
    <source>
        <dbReference type="Proteomes" id="UP000646579"/>
    </source>
</evidence>
<organism evidence="1 2">
    <name type="scientific">Devosia pacifica</name>
    <dbReference type="NCBI Taxonomy" id="1335967"/>
    <lineage>
        <taxon>Bacteria</taxon>
        <taxon>Pseudomonadati</taxon>
        <taxon>Pseudomonadota</taxon>
        <taxon>Alphaproteobacteria</taxon>
        <taxon>Hyphomicrobiales</taxon>
        <taxon>Devosiaceae</taxon>
        <taxon>Devosia</taxon>
    </lineage>
</organism>
<dbReference type="EMBL" id="BMZE01000002">
    <property type="protein sequence ID" value="GHA27793.1"/>
    <property type="molecule type" value="Genomic_DNA"/>
</dbReference>
<dbReference type="AlphaFoldDB" id="A0A918VUU2"/>
<dbReference type="Gene3D" id="1.10.260.40">
    <property type="entry name" value="lambda repressor-like DNA-binding domains"/>
    <property type="match status" value="1"/>
</dbReference>
<evidence type="ECO:0000313" key="1">
    <source>
        <dbReference type="EMBL" id="GHA27793.1"/>
    </source>
</evidence>
<reference evidence="1" key="1">
    <citation type="journal article" date="2014" name="Int. J. Syst. Evol. Microbiol.">
        <title>Complete genome sequence of Corynebacterium casei LMG S-19264T (=DSM 44701T), isolated from a smear-ripened cheese.</title>
        <authorList>
            <consortium name="US DOE Joint Genome Institute (JGI-PGF)"/>
            <person name="Walter F."/>
            <person name="Albersmeier A."/>
            <person name="Kalinowski J."/>
            <person name="Ruckert C."/>
        </authorList>
    </citation>
    <scope>NUCLEOTIDE SEQUENCE</scope>
    <source>
        <strain evidence="1">KCTC 32437</strain>
    </source>
</reference>
<comment type="caution">
    <text evidence="1">The sequence shown here is derived from an EMBL/GenBank/DDBJ whole genome shotgun (WGS) entry which is preliminary data.</text>
</comment>
<dbReference type="Proteomes" id="UP000646579">
    <property type="component" value="Unassembled WGS sequence"/>
</dbReference>
<proteinExistence type="predicted"/>
<dbReference type="RefSeq" id="WP_189425963.1">
    <property type="nucleotide sequence ID" value="NZ_BMZE01000002.1"/>
</dbReference>
<protein>
    <recommendedName>
        <fullName evidence="3">HTH cro/C1-type domain-containing protein</fullName>
    </recommendedName>
</protein>
<sequence length="59" mass="6797">MYSHPQHSADQEQVAFLRREAGKWLRGLREAANLSQRDLASRVGFERYAFVSGATSWTR</sequence>
<keyword evidence="2" id="KW-1185">Reference proteome</keyword>
<name>A0A918VUU2_9HYPH</name>